<proteinExistence type="predicted"/>
<dbReference type="Proteomes" id="UP001151760">
    <property type="component" value="Unassembled WGS sequence"/>
</dbReference>
<feature type="region of interest" description="Disordered" evidence="1">
    <location>
        <begin position="1"/>
        <end position="32"/>
    </location>
</feature>
<reference evidence="2" key="1">
    <citation type="journal article" date="2022" name="Int. J. Mol. Sci.">
        <title>Draft Genome of Tanacetum Coccineum: Genomic Comparison of Closely Related Tanacetum-Family Plants.</title>
        <authorList>
            <person name="Yamashiro T."/>
            <person name="Shiraishi A."/>
            <person name="Nakayama K."/>
            <person name="Satake H."/>
        </authorList>
    </citation>
    <scope>NUCLEOTIDE SEQUENCE</scope>
</reference>
<evidence type="ECO:0000256" key="1">
    <source>
        <dbReference type="SAM" id="MobiDB-lite"/>
    </source>
</evidence>
<dbReference type="Gene3D" id="3.30.200.20">
    <property type="entry name" value="Phosphorylase Kinase, domain 1"/>
    <property type="match status" value="1"/>
</dbReference>
<reference evidence="2" key="2">
    <citation type="submission" date="2022-01" db="EMBL/GenBank/DDBJ databases">
        <authorList>
            <person name="Yamashiro T."/>
            <person name="Shiraishi A."/>
            <person name="Satake H."/>
            <person name="Nakayama K."/>
        </authorList>
    </citation>
    <scope>NUCLEOTIDE SEQUENCE</scope>
</reference>
<organism evidence="2 3">
    <name type="scientific">Tanacetum coccineum</name>
    <dbReference type="NCBI Taxonomy" id="301880"/>
    <lineage>
        <taxon>Eukaryota</taxon>
        <taxon>Viridiplantae</taxon>
        <taxon>Streptophyta</taxon>
        <taxon>Embryophyta</taxon>
        <taxon>Tracheophyta</taxon>
        <taxon>Spermatophyta</taxon>
        <taxon>Magnoliopsida</taxon>
        <taxon>eudicotyledons</taxon>
        <taxon>Gunneridae</taxon>
        <taxon>Pentapetalae</taxon>
        <taxon>asterids</taxon>
        <taxon>campanulids</taxon>
        <taxon>Asterales</taxon>
        <taxon>Asteraceae</taxon>
        <taxon>Asteroideae</taxon>
        <taxon>Anthemideae</taxon>
        <taxon>Anthemidinae</taxon>
        <taxon>Tanacetum</taxon>
    </lineage>
</organism>
<evidence type="ECO:0000313" key="2">
    <source>
        <dbReference type="EMBL" id="GJT75034.1"/>
    </source>
</evidence>
<protein>
    <submittedName>
        <fullName evidence="2">Uncharacterized protein</fullName>
    </submittedName>
</protein>
<name>A0ABQ5GIM6_9ASTR</name>
<evidence type="ECO:0000313" key="3">
    <source>
        <dbReference type="Proteomes" id="UP001151760"/>
    </source>
</evidence>
<accession>A0ABQ5GIM6</accession>
<sequence>MSFTRSPSFSKPPSFTEPSSFTRPPSFIGNMNTSNCDQHVDPSINQQIPKDLDTIPLQDIIQATNNFAEENIIEEASHRTVYKGELSEKKLAFVLVEENDYIKINFRDVVMFSSLLEILGSVPHQV</sequence>
<keyword evidence="3" id="KW-1185">Reference proteome</keyword>
<dbReference type="EMBL" id="BQNB010018494">
    <property type="protein sequence ID" value="GJT75034.1"/>
    <property type="molecule type" value="Genomic_DNA"/>
</dbReference>
<comment type="caution">
    <text evidence="2">The sequence shown here is derived from an EMBL/GenBank/DDBJ whole genome shotgun (WGS) entry which is preliminary data.</text>
</comment>
<gene>
    <name evidence="2" type="ORF">Tco_1041759</name>
</gene>